<evidence type="ECO:0000256" key="1">
    <source>
        <dbReference type="SAM" id="MobiDB-lite"/>
    </source>
</evidence>
<sequence>MNRREKILAGAVGLMLVAGAAFMLWPKSNGGFFAVRVGKIKRLERDISELKKGIVAGRLAGQKLTDYRERSLPGDRDKARFEYQRWLFDIVERESGLDQVVIKPGGESERKGVYRRYTFAVAGQGRLEKVATLLHHFYQVDWLHRVTMLRLQPMKNSKEIKLTMTIEALALPGAPESAAPPVDPSRGQMEDYLEPILARNLFGRRNRSPQLARVSSTRGETKKSLSFSAAAKDADPLDTITYLLEQAPEGARLTVAEGQARISWTPPAPGEYEFTLAAADDGLPVEVDRQTVKIVVADPPPPRPTPPPPKPTPPKPAFDTAEHTVLTTIVRGGDGRQQIWLLERTSDKLVKCYEGDAFEFGSVAGVVESIHPKEIVFQASDRRFLLGVGETLANAEMLPIGL</sequence>
<evidence type="ECO:0000313" key="4">
    <source>
        <dbReference type="Proteomes" id="UP000317648"/>
    </source>
</evidence>
<dbReference type="EMBL" id="CP036433">
    <property type="protein sequence ID" value="QDU99224.1"/>
    <property type="molecule type" value="Genomic_DNA"/>
</dbReference>
<evidence type="ECO:0000313" key="3">
    <source>
        <dbReference type="EMBL" id="QDU99224.1"/>
    </source>
</evidence>
<dbReference type="OrthoDB" id="278280at2"/>
<gene>
    <name evidence="3" type="ORF">Pla8534_71370</name>
</gene>
<proteinExistence type="predicted"/>
<reference evidence="3 4" key="1">
    <citation type="submission" date="2019-02" db="EMBL/GenBank/DDBJ databases">
        <title>Deep-cultivation of Planctomycetes and their phenomic and genomic characterization uncovers novel biology.</title>
        <authorList>
            <person name="Wiegand S."/>
            <person name="Jogler M."/>
            <person name="Boedeker C."/>
            <person name="Pinto D."/>
            <person name="Vollmers J."/>
            <person name="Rivas-Marin E."/>
            <person name="Kohn T."/>
            <person name="Peeters S.H."/>
            <person name="Heuer A."/>
            <person name="Rast P."/>
            <person name="Oberbeckmann S."/>
            <person name="Bunk B."/>
            <person name="Jeske O."/>
            <person name="Meyerdierks A."/>
            <person name="Storesund J.E."/>
            <person name="Kallscheuer N."/>
            <person name="Luecker S."/>
            <person name="Lage O.M."/>
            <person name="Pohl T."/>
            <person name="Merkel B.J."/>
            <person name="Hornburger P."/>
            <person name="Mueller R.-W."/>
            <person name="Bruemmer F."/>
            <person name="Labrenz M."/>
            <person name="Spormann A.M."/>
            <person name="Op den Camp H."/>
            <person name="Overmann J."/>
            <person name="Amann R."/>
            <person name="Jetten M.S.M."/>
            <person name="Mascher T."/>
            <person name="Medema M.H."/>
            <person name="Devos D.P."/>
            <person name="Kaster A.-K."/>
            <person name="Ovreas L."/>
            <person name="Rohde M."/>
            <person name="Galperin M.Y."/>
            <person name="Jogler C."/>
        </authorList>
    </citation>
    <scope>NUCLEOTIDE SEQUENCE [LARGE SCALE GENOMIC DNA]</scope>
    <source>
        <strain evidence="3 4">Pla85_3_4</strain>
    </source>
</reference>
<organism evidence="3 4">
    <name type="scientific">Lignipirellula cremea</name>
    <dbReference type="NCBI Taxonomy" id="2528010"/>
    <lineage>
        <taxon>Bacteria</taxon>
        <taxon>Pseudomonadati</taxon>
        <taxon>Planctomycetota</taxon>
        <taxon>Planctomycetia</taxon>
        <taxon>Pirellulales</taxon>
        <taxon>Pirellulaceae</taxon>
        <taxon>Lignipirellula</taxon>
    </lineage>
</organism>
<evidence type="ECO:0008006" key="5">
    <source>
        <dbReference type="Google" id="ProtNLM"/>
    </source>
</evidence>
<keyword evidence="2" id="KW-1133">Transmembrane helix</keyword>
<feature type="region of interest" description="Disordered" evidence="1">
    <location>
        <begin position="296"/>
        <end position="317"/>
    </location>
</feature>
<keyword evidence="4" id="KW-1185">Reference proteome</keyword>
<evidence type="ECO:0000256" key="2">
    <source>
        <dbReference type="SAM" id="Phobius"/>
    </source>
</evidence>
<dbReference type="RefSeq" id="WP_145059087.1">
    <property type="nucleotide sequence ID" value="NZ_CP036433.1"/>
</dbReference>
<feature type="compositionally biased region" description="Pro residues" evidence="1">
    <location>
        <begin position="298"/>
        <end position="316"/>
    </location>
</feature>
<feature type="transmembrane region" description="Helical" evidence="2">
    <location>
        <begin position="7"/>
        <end position="25"/>
    </location>
</feature>
<accession>A0A518E558</accession>
<protein>
    <recommendedName>
        <fullName evidence="5">Cadherin domain-containing protein</fullName>
    </recommendedName>
</protein>
<dbReference type="AlphaFoldDB" id="A0A518E558"/>
<keyword evidence="2" id="KW-0812">Transmembrane</keyword>
<dbReference type="Gene3D" id="2.60.40.10">
    <property type="entry name" value="Immunoglobulins"/>
    <property type="match status" value="1"/>
</dbReference>
<name>A0A518E558_9BACT</name>
<dbReference type="KEGG" id="lcre:Pla8534_71370"/>
<dbReference type="Proteomes" id="UP000317648">
    <property type="component" value="Chromosome"/>
</dbReference>
<keyword evidence="2" id="KW-0472">Membrane</keyword>
<dbReference type="InterPro" id="IPR013783">
    <property type="entry name" value="Ig-like_fold"/>
</dbReference>